<evidence type="ECO:0000313" key="5">
    <source>
        <dbReference type="Proteomes" id="UP000824133"/>
    </source>
</evidence>
<evidence type="ECO:0000259" key="3">
    <source>
        <dbReference type="SMART" id="SM00910"/>
    </source>
</evidence>
<name>A0A9D1Z9E6_9ACTN</name>
<dbReference type="InterPro" id="IPR014905">
    <property type="entry name" value="HIRAN"/>
</dbReference>
<dbReference type="AlphaFoldDB" id="A0A9D1Z9E6"/>
<proteinExistence type="predicted"/>
<evidence type="ECO:0000313" key="4">
    <source>
        <dbReference type="EMBL" id="HIY79265.1"/>
    </source>
</evidence>
<dbReference type="GO" id="GO:0003676">
    <property type="term" value="F:nucleic acid binding"/>
    <property type="evidence" value="ECO:0007669"/>
    <property type="project" value="InterPro"/>
</dbReference>
<sequence length="108" mass="12093">MYEPSRHVSTFYVAGFQYWDGATVIGELASGMQLDLVAERDNPHDPEAVAIRWRGVKLGYVPADESGLISALAFYGHADVLECRILKADPTRSPWHQLMVGVYIRDAR</sequence>
<evidence type="ECO:0000256" key="2">
    <source>
        <dbReference type="ARBA" id="ARBA00022801"/>
    </source>
</evidence>
<keyword evidence="2" id="KW-0378">Hydrolase</keyword>
<dbReference type="Proteomes" id="UP000824133">
    <property type="component" value="Unassembled WGS sequence"/>
</dbReference>
<dbReference type="SMART" id="SM00910">
    <property type="entry name" value="HIRAN"/>
    <property type="match status" value="1"/>
</dbReference>
<protein>
    <submittedName>
        <fullName evidence="4">HIRAN domain-containing protein</fullName>
    </submittedName>
</protein>
<accession>A0A9D1Z9E6</accession>
<dbReference type="GO" id="GO:0016818">
    <property type="term" value="F:hydrolase activity, acting on acid anhydrides, in phosphorus-containing anhydrides"/>
    <property type="evidence" value="ECO:0007669"/>
    <property type="project" value="InterPro"/>
</dbReference>
<reference evidence="4" key="2">
    <citation type="submission" date="2021-04" db="EMBL/GenBank/DDBJ databases">
        <authorList>
            <person name="Gilroy R."/>
        </authorList>
    </citation>
    <scope>NUCLEOTIDE SEQUENCE</scope>
    <source>
        <strain evidence="4">ChiHjej10B9-743</strain>
    </source>
</reference>
<dbReference type="Gene3D" id="3.30.70.2330">
    <property type="match status" value="1"/>
</dbReference>
<comment type="caution">
    <text evidence="4">The sequence shown here is derived from an EMBL/GenBank/DDBJ whole genome shotgun (WGS) entry which is preliminary data.</text>
</comment>
<gene>
    <name evidence="4" type="ORF">IAA42_02380</name>
</gene>
<reference evidence="4" key="1">
    <citation type="journal article" date="2021" name="PeerJ">
        <title>Extensive microbial diversity within the chicken gut microbiome revealed by metagenomics and culture.</title>
        <authorList>
            <person name="Gilroy R."/>
            <person name="Ravi A."/>
            <person name="Getino M."/>
            <person name="Pursley I."/>
            <person name="Horton D.L."/>
            <person name="Alikhan N.F."/>
            <person name="Baker D."/>
            <person name="Gharbi K."/>
            <person name="Hall N."/>
            <person name="Watson M."/>
            <person name="Adriaenssens E.M."/>
            <person name="Foster-Nyarko E."/>
            <person name="Jarju S."/>
            <person name="Secka A."/>
            <person name="Antonio M."/>
            <person name="Oren A."/>
            <person name="Chaudhuri R.R."/>
            <person name="La Ragione R."/>
            <person name="Hildebrand F."/>
            <person name="Pallen M.J."/>
        </authorList>
    </citation>
    <scope>NUCLEOTIDE SEQUENCE</scope>
    <source>
        <strain evidence="4">ChiHjej10B9-743</strain>
    </source>
</reference>
<evidence type="ECO:0000256" key="1">
    <source>
        <dbReference type="ARBA" id="ARBA00022723"/>
    </source>
</evidence>
<dbReference type="EMBL" id="DXCP01000016">
    <property type="protein sequence ID" value="HIY79265.1"/>
    <property type="molecule type" value="Genomic_DNA"/>
</dbReference>
<dbReference type="Pfam" id="PF08797">
    <property type="entry name" value="HIRAN"/>
    <property type="match status" value="1"/>
</dbReference>
<organism evidence="4 5">
    <name type="scientific">Candidatus Olsenella excrementavium</name>
    <dbReference type="NCBI Taxonomy" id="2838709"/>
    <lineage>
        <taxon>Bacteria</taxon>
        <taxon>Bacillati</taxon>
        <taxon>Actinomycetota</taxon>
        <taxon>Coriobacteriia</taxon>
        <taxon>Coriobacteriales</taxon>
        <taxon>Atopobiaceae</taxon>
        <taxon>Olsenella</taxon>
    </lineage>
</organism>
<keyword evidence="1" id="KW-0479">Metal-binding</keyword>
<feature type="domain" description="HIRAN" evidence="3">
    <location>
        <begin position="6"/>
        <end position="106"/>
    </location>
</feature>
<dbReference type="GO" id="GO:0008270">
    <property type="term" value="F:zinc ion binding"/>
    <property type="evidence" value="ECO:0007669"/>
    <property type="project" value="InterPro"/>
</dbReference>